<keyword evidence="1" id="KW-0732">Signal</keyword>
<gene>
    <name evidence="2" type="ORF">KC19_6G043700</name>
</gene>
<feature type="chain" id="PRO_5035898161" evidence="1">
    <location>
        <begin position="27"/>
        <end position="101"/>
    </location>
</feature>
<comment type="caution">
    <text evidence="2">The sequence shown here is derived from an EMBL/GenBank/DDBJ whole genome shotgun (WGS) entry which is preliminary data.</text>
</comment>
<evidence type="ECO:0000313" key="3">
    <source>
        <dbReference type="Proteomes" id="UP000822688"/>
    </source>
</evidence>
<name>A0A8T0HBV8_CERPU</name>
<dbReference type="Proteomes" id="UP000822688">
    <property type="component" value="Chromosome 6"/>
</dbReference>
<sequence length="101" mass="10719">MATSQLRWMLAAMVMTFLLSTHVTESSRVLLEETAIAHSGSRSLLQTCWPGMRLNCPSNTQVECEVGGVGGCSCLAMEACLPEVSGCFIVVNGIATKSCGF</sequence>
<organism evidence="2 3">
    <name type="scientific">Ceratodon purpureus</name>
    <name type="common">Fire moss</name>
    <name type="synonym">Dicranum purpureum</name>
    <dbReference type="NCBI Taxonomy" id="3225"/>
    <lineage>
        <taxon>Eukaryota</taxon>
        <taxon>Viridiplantae</taxon>
        <taxon>Streptophyta</taxon>
        <taxon>Embryophyta</taxon>
        <taxon>Bryophyta</taxon>
        <taxon>Bryophytina</taxon>
        <taxon>Bryopsida</taxon>
        <taxon>Dicranidae</taxon>
        <taxon>Pseudoditrichales</taxon>
        <taxon>Ditrichaceae</taxon>
        <taxon>Ceratodon</taxon>
    </lineage>
</organism>
<accession>A0A8T0HBV8</accession>
<proteinExistence type="predicted"/>
<dbReference type="AlphaFoldDB" id="A0A8T0HBV8"/>
<evidence type="ECO:0000313" key="2">
    <source>
        <dbReference type="EMBL" id="KAG0568760.1"/>
    </source>
</evidence>
<evidence type="ECO:0000256" key="1">
    <source>
        <dbReference type="SAM" id="SignalP"/>
    </source>
</evidence>
<keyword evidence="3" id="KW-1185">Reference proteome</keyword>
<dbReference type="EMBL" id="CM026427">
    <property type="protein sequence ID" value="KAG0568760.1"/>
    <property type="molecule type" value="Genomic_DNA"/>
</dbReference>
<protein>
    <submittedName>
        <fullName evidence="2">Uncharacterized protein</fullName>
    </submittedName>
</protein>
<reference evidence="2 3" key="1">
    <citation type="submission" date="2020-06" db="EMBL/GenBank/DDBJ databases">
        <title>WGS assembly of Ceratodon purpureus strain R40.</title>
        <authorList>
            <person name="Carey S.B."/>
            <person name="Jenkins J."/>
            <person name="Shu S."/>
            <person name="Lovell J.T."/>
            <person name="Sreedasyam A."/>
            <person name="Maumus F."/>
            <person name="Tiley G.P."/>
            <person name="Fernandez-Pozo N."/>
            <person name="Barry K."/>
            <person name="Chen C."/>
            <person name="Wang M."/>
            <person name="Lipzen A."/>
            <person name="Daum C."/>
            <person name="Saski C.A."/>
            <person name="Payton A.C."/>
            <person name="Mcbreen J.C."/>
            <person name="Conrad R.E."/>
            <person name="Kollar L.M."/>
            <person name="Olsson S."/>
            <person name="Huttunen S."/>
            <person name="Landis J.B."/>
            <person name="Wickett N.J."/>
            <person name="Johnson M.G."/>
            <person name="Rensing S.A."/>
            <person name="Grimwood J."/>
            <person name="Schmutz J."/>
            <person name="Mcdaniel S.F."/>
        </authorList>
    </citation>
    <scope>NUCLEOTIDE SEQUENCE [LARGE SCALE GENOMIC DNA]</scope>
    <source>
        <strain evidence="2 3">R40</strain>
    </source>
</reference>
<feature type="signal peptide" evidence="1">
    <location>
        <begin position="1"/>
        <end position="26"/>
    </location>
</feature>